<evidence type="ECO:0000313" key="2">
    <source>
        <dbReference type="Proteomes" id="UP001215598"/>
    </source>
</evidence>
<reference evidence="1" key="1">
    <citation type="submission" date="2023-03" db="EMBL/GenBank/DDBJ databases">
        <title>Massive genome expansion in bonnet fungi (Mycena s.s.) driven by repeated elements and novel gene families across ecological guilds.</title>
        <authorList>
            <consortium name="Lawrence Berkeley National Laboratory"/>
            <person name="Harder C.B."/>
            <person name="Miyauchi S."/>
            <person name="Viragh M."/>
            <person name="Kuo A."/>
            <person name="Thoen E."/>
            <person name="Andreopoulos B."/>
            <person name="Lu D."/>
            <person name="Skrede I."/>
            <person name="Drula E."/>
            <person name="Henrissat B."/>
            <person name="Morin E."/>
            <person name="Kohler A."/>
            <person name="Barry K."/>
            <person name="LaButti K."/>
            <person name="Morin E."/>
            <person name="Salamov A."/>
            <person name="Lipzen A."/>
            <person name="Mereny Z."/>
            <person name="Hegedus B."/>
            <person name="Baldrian P."/>
            <person name="Stursova M."/>
            <person name="Weitz H."/>
            <person name="Taylor A."/>
            <person name="Grigoriev I.V."/>
            <person name="Nagy L.G."/>
            <person name="Martin F."/>
            <person name="Kauserud H."/>
        </authorList>
    </citation>
    <scope>NUCLEOTIDE SEQUENCE</scope>
    <source>
        <strain evidence="1">CBHHK182m</strain>
    </source>
</reference>
<dbReference type="Proteomes" id="UP001215598">
    <property type="component" value="Unassembled WGS sequence"/>
</dbReference>
<dbReference type="EMBL" id="JARKIB010000168">
    <property type="protein sequence ID" value="KAJ7729011.1"/>
    <property type="molecule type" value="Genomic_DNA"/>
</dbReference>
<proteinExistence type="predicted"/>
<organism evidence="1 2">
    <name type="scientific">Mycena metata</name>
    <dbReference type="NCBI Taxonomy" id="1033252"/>
    <lineage>
        <taxon>Eukaryota</taxon>
        <taxon>Fungi</taxon>
        <taxon>Dikarya</taxon>
        <taxon>Basidiomycota</taxon>
        <taxon>Agaricomycotina</taxon>
        <taxon>Agaricomycetes</taxon>
        <taxon>Agaricomycetidae</taxon>
        <taxon>Agaricales</taxon>
        <taxon>Marasmiineae</taxon>
        <taxon>Mycenaceae</taxon>
        <taxon>Mycena</taxon>
    </lineage>
</organism>
<protein>
    <submittedName>
        <fullName evidence="1">Uncharacterized protein</fullName>
    </submittedName>
</protein>
<dbReference type="AlphaFoldDB" id="A0AAD7MR48"/>
<name>A0AAD7MR48_9AGAR</name>
<sequence length="206" mass="23228">MSSLKRPPAHELRLRTVRTAHSAIAESIVADARQTRRRRTFFRRRRRGRGDWRGGRRGRRGGGGMFNLAVCLLQLQLLFDMDAPYLQRTLQGQVNHSKSTSFGSFGVLCRKNPICLISAGRLIRAGQAQLRNSSGSIRTDQARSDPPPRDSLLYQLTFLPSILHPIHVIFCTERISEWPQELSWQVLEAEPGGSSKLPNSAYVLPL</sequence>
<comment type="caution">
    <text evidence="1">The sequence shown here is derived from an EMBL/GenBank/DDBJ whole genome shotgun (WGS) entry which is preliminary data.</text>
</comment>
<accession>A0AAD7MR48</accession>
<keyword evidence="2" id="KW-1185">Reference proteome</keyword>
<evidence type="ECO:0000313" key="1">
    <source>
        <dbReference type="EMBL" id="KAJ7729011.1"/>
    </source>
</evidence>
<gene>
    <name evidence="1" type="ORF">B0H16DRAFT_1776374</name>
</gene>